<dbReference type="Proteomes" id="UP001292571">
    <property type="component" value="Unassembled WGS sequence"/>
</dbReference>
<evidence type="ECO:0000313" key="1">
    <source>
        <dbReference type="EMBL" id="MEA1606262.1"/>
    </source>
</evidence>
<organism evidence="1 2">
    <name type="scientific">Pseudomonas spirodelae</name>
    <dbReference type="NCBI Taxonomy" id="3101751"/>
    <lineage>
        <taxon>Bacteria</taxon>
        <taxon>Pseudomonadati</taxon>
        <taxon>Pseudomonadota</taxon>
        <taxon>Gammaproteobacteria</taxon>
        <taxon>Pseudomonadales</taxon>
        <taxon>Pseudomonadaceae</taxon>
        <taxon>Pseudomonas</taxon>
    </lineage>
</organism>
<comment type="caution">
    <text evidence="1">The sequence shown here is derived from an EMBL/GenBank/DDBJ whole genome shotgun (WGS) entry which is preliminary data.</text>
</comment>
<reference evidence="1 2" key="1">
    <citation type="submission" date="2023-12" db="EMBL/GenBank/DDBJ databases">
        <title>Pseudomonas sp. T5W1.</title>
        <authorList>
            <person name="Maltman C."/>
        </authorList>
    </citation>
    <scope>NUCLEOTIDE SEQUENCE [LARGE SCALE GENOMIC DNA]</scope>
    <source>
        <strain evidence="1 2">T5W1</strain>
    </source>
</reference>
<evidence type="ECO:0000313" key="2">
    <source>
        <dbReference type="Proteomes" id="UP001292571"/>
    </source>
</evidence>
<keyword evidence="2" id="KW-1185">Reference proteome</keyword>
<name>A0ABU5P9B7_9PSED</name>
<sequence length="77" mass="8461">MFTLRSLLAPKRPMRSFALLDAQGICTALRQSAQAPQGPGWVEVQQSCSSWLNRPLPASARTIQIKPCMHARQTLAA</sequence>
<accession>A0ABU5P9B7</accession>
<dbReference type="EMBL" id="JAYEET010000035">
    <property type="protein sequence ID" value="MEA1606262.1"/>
    <property type="molecule type" value="Genomic_DNA"/>
</dbReference>
<protein>
    <submittedName>
        <fullName evidence="1">Uncharacterized protein</fullName>
    </submittedName>
</protein>
<gene>
    <name evidence="1" type="ORF">SOP97_10610</name>
</gene>
<proteinExistence type="predicted"/>